<dbReference type="EMBL" id="KN831978">
    <property type="protein sequence ID" value="KIO03017.1"/>
    <property type="molecule type" value="Genomic_DNA"/>
</dbReference>
<reference evidence="1 2" key="1">
    <citation type="submission" date="2014-04" db="EMBL/GenBank/DDBJ databases">
        <authorList>
            <consortium name="DOE Joint Genome Institute"/>
            <person name="Kuo A."/>
            <person name="Kohler A."/>
            <person name="Costa M.D."/>
            <person name="Nagy L.G."/>
            <person name="Floudas D."/>
            <person name="Copeland A."/>
            <person name="Barry K.W."/>
            <person name="Cichocki N."/>
            <person name="Veneault-Fourrey C."/>
            <person name="LaButti K."/>
            <person name="Lindquist E.A."/>
            <person name="Lipzen A."/>
            <person name="Lundell T."/>
            <person name="Morin E."/>
            <person name="Murat C."/>
            <person name="Sun H."/>
            <person name="Tunlid A."/>
            <person name="Henrissat B."/>
            <person name="Grigoriev I.V."/>
            <person name="Hibbett D.S."/>
            <person name="Martin F."/>
            <person name="Nordberg H.P."/>
            <person name="Cantor M.N."/>
            <person name="Hua S.X."/>
        </authorList>
    </citation>
    <scope>NUCLEOTIDE SEQUENCE [LARGE SCALE GENOMIC DNA]</scope>
    <source>
        <strain evidence="1 2">Marx 270</strain>
    </source>
</reference>
<dbReference type="InParanoid" id="A0A0C3K076"/>
<dbReference type="HOGENOM" id="CLU_1939016_0_0_1"/>
<accession>A0A0C3K076</accession>
<protein>
    <submittedName>
        <fullName evidence="1">Uncharacterized protein</fullName>
    </submittedName>
</protein>
<name>A0A0C3K076_PISTI</name>
<organism evidence="1 2">
    <name type="scientific">Pisolithus tinctorius Marx 270</name>
    <dbReference type="NCBI Taxonomy" id="870435"/>
    <lineage>
        <taxon>Eukaryota</taxon>
        <taxon>Fungi</taxon>
        <taxon>Dikarya</taxon>
        <taxon>Basidiomycota</taxon>
        <taxon>Agaricomycotina</taxon>
        <taxon>Agaricomycetes</taxon>
        <taxon>Agaricomycetidae</taxon>
        <taxon>Boletales</taxon>
        <taxon>Sclerodermatineae</taxon>
        <taxon>Pisolithaceae</taxon>
        <taxon>Pisolithus</taxon>
    </lineage>
</organism>
<keyword evidence="2" id="KW-1185">Reference proteome</keyword>
<reference evidence="2" key="2">
    <citation type="submission" date="2015-01" db="EMBL/GenBank/DDBJ databases">
        <title>Evolutionary Origins and Diversification of the Mycorrhizal Mutualists.</title>
        <authorList>
            <consortium name="DOE Joint Genome Institute"/>
            <consortium name="Mycorrhizal Genomics Consortium"/>
            <person name="Kohler A."/>
            <person name="Kuo A."/>
            <person name="Nagy L.G."/>
            <person name="Floudas D."/>
            <person name="Copeland A."/>
            <person name="Barry K.W."/>
            <person name="Cichocki N."/>
            <person name="Veneault-Fourrey C."/>
            <person name="LaButti K."/>
            <person name="Lindquist E.A."/>
            <person name="Lipzen A."/>
            <person name="Lundell T."/>
            <person name="Morin E."/>
            <person name="Murat C."/>
            <person name="Riley R."/>
            <person name="Ohm R."/>
            <person name="Sun H."/>
            <person name="Tunlid A."/>
            <person name="Henrissat B."/>
            <person name="Grigoriev I.V."/>
            <person name="Hibbett D.S."/>
            <person name="Martin F."/>
        </authorList>
    </citation>
    <scope>NUCLEOTIDE SEQUENCE [LARGE SCALE GENOMIC DNA]</scope>
    <source>
        <strain evidence="2">Marx 270</strain>
    </source>
</reference>
<sequence length="130" mass="14915">MLKNTSHKYFTFHVIRIWEAENPLSEFVNQFRCYSASASWIARRAGVLFTTAASGRKSSDRSRPFRKSQKDYVIFQADTSSTSISYPVLLVYEELHEVLSMAIQDMTGRSDTGCTWRPIRMSSFNRPAGM</sequence>
<dbReference type="Proteomes" id="UP000054217">
    <property type="component" value="Unassembled WGS sequence"/>
</dbReference>
<gene>
    <name evidence="1" type="ORF">M404DRAFT_630485</name>
</gene>
<proteinExistence type="predicted"/>
<dbReference type="AlphaFoldDB" id="A0A0C3K076"/>
<evidence type="ECO:0000313" key="2">
    <source>
        <dbReference type="Proteomes" id="UP000054217"/>
    </source>
</evidence>
<evidence type="ECO:0000313" key="1">
    <source>
        <dbReference type="EMBL" id="KIO03017.1"/>
    </source>
</evidence>